<evidence type="ECO:0000313" key="3">
    <source>
        <dbReference type="Proteomes" id="UP000301751"/>
    </source>
</evidence>
<feature type="signal peptide" evidence="1">
    <location>
        <begin position="1"/>
        <end position="28"/>
    </location>
</feature>
<keyword evidence="1" id="KW-0732">Signal</keyword>
<dbReference type="Proteomes" id="UP000301751">
    <property type="component" value="Unassembled WGS sequence"/>
</dbReference>
<dbReference type="SUPFAM" id="SSF53187">
    <property type="entry name" value="Zn-dependent exopeptidases"/>
    <property type="match status" value="1"/>
</dbReference>
<proteinExistence type="predicted"/>
<dbReference type="InterPro" id="IPR007709">
    <property type="entry name" value="N-FG_amidohydro"/>
</dbReference>
<dbReference type="RefSeq" id="WP_137731085.1">
    <property type="nucleotide sequence ID" value="NZ_BJCL01000001.1"/>
</dbReference>
<evidence type="ECO:0000313" key="2">
    <source>
        <dbReference type="EMBL" id="GCL61323.1"/>
    </source>
</evidence>
<organism evidence="2 3">
    <name type="scientific">Pseudaquabacterium pictum</name>
    <dbReference type="NCBI Taxonomy" id="2315236"/>
    <lineage>
        <taxon>Bacteria</taxon>
        <taxon>Pseudomonadati</taxon>
        <taxon>Pseudomonadota</taxon>
        <taxon>Betaproteobacteria</taxon>
        <taxon>Burkholderiales</taxon>
        <taxon>Sphaerotilaceae</taxon>
        <taxon>Pseudaquabacterium</taxon>
    </lineage>
</organism>
<name>A0A480AIN9_9BURK</name>
<accession>A0A480AIN9</accession>
<sequence length="269" mass="28613">MAEPAVRRGWQALLAAACQVVMASAAAAQDTDALVIHQPGTLPLVLTVPHDGDQPVGFTPVRRQGTAVRDIGTRPVAEQVADLLAQQLGQRPCVVIARFSRRFIDANRSEAEALESDSALPAYRAYHAAVAGCVAQARAQHPQGALLVDVHGQGQEPTVLFRGTRAGLTTRALLQRLGPTALQGPDSLIGRLAARGYAVHPPIGSDNLREDPRFAGGYTVATYGSHQPDGIDAIQLELGREQRQNPQLPKDLADALATVLRQQGYLAGR</sequence>
<reference evidence="3" key="1">
    <citation type="submission" date="2019-03" db="EMBL/GenBank/DDBJ databases">
        <title>Aquabacterium pictum sp.nov., the first bacteriochlorophyll a-containing freshwater bacterium in the genus Aquabacterium of the class Betaproteobacteria.</title>
        <authorList>
            <person name="Hirose S."/>
            <person name="Tank M."/>
            <person name="Hara E."/>
            <person name="Tamaki H."/>
            <person name="Takaichi S."/>
            <person name="Haruta S."/>
            <person name="Hanada S."/>
        </authorList>
    </citation>
    <scope>NUCLEOTIDE SEQUENCE [LARGE SCALE GENOMIC DNA]</scope>
    <source>
        <strain evidence="3">W35</strain>
    </source>
</reference>
<feature type="chain" id="PRO_5019786257" description="N-formylglutamate amidohydrolase" evidence="1">
    <location>
        <begin position="29"/>
        <end position="269"/>
    </location>
</feature>
<keyword evidence="3" id="KW-1185">Reference proteome</keyword>
<gene>
    <name evidence="2" type="ORF">AQPW35_04040</name>
</gene>
<evidence type="ECO:0000256" key="1">
    <source>
        <dbReference type="SAM" id="SignalP"/>
    </source>
</evidence>
<protein>
    <recommendedName>
        <fullName evidence="4">N-formylglutamate amidohydrolase</fullName>
    </recommendedName>
</protein>
<comment type="caution">
    <text evidence="2">The sequence shown here is derived from an EMBL/GenBank/DDBJ whole genome shotgun (WGS) entry which is preliminary data.</text>
</comment>
<evidence type="ECO:0008006" key="4">
    <source>
        <dbReference type="Google" id="ProtNLM"/>
    </source>
</evidence>
<dbReference type="OrthoDB" id="9785394at2"/>
<dbReference type="AlphaFoldDB" id="A0A480AIN9"/>
<dbReference type="Pfam" id="PF05013">
    <property type="entry name" value="FGase"/>
    <property type="match status" value="1"/>
</dbReference>
<dbReference type="EMBL" id="BJCL01000001">
    <property type="protein sequence ID" value="GCL61323.1"/>
    <property type="molecule type" value="Genomic_DNA"/>
</dbReference>
<dbReference type="Gene3D" id="3.40.630.40">
    <property type="entry name" value="Zn-dependent exopeptidases"/>
    <property type="match status" value="1"/>
</dbReference>